<comment type="caution">
    <text evidence="2">The sequence shown here is derived from an EMBL/GenBank/DDBJ whole genome shotgun (WGS) entry which is preliminary data.</text>
</comment>
<gene>
    <name evidence="2" type="ORF">HaLaN_04164</name>
</gene>
<reference evidence="2 3" key="1">
    <citation type="submission" date="2020-02" db="EMBL/GenBank/DDBJ databases">
        <title>Draft genome sequence of Haematococcus lacustris strain NIES-144.</title>
        <authorList>
            <person name="Morimoto D."/>
            <person name="Nakagawa S."/>
            <person name="Yoshida T."/>
            <person name="Sawayama S."/>
        </authorList>
    </citation>
    <scope>NUCLEOTIDE SEQUENCE [LARGE SCALE GENOMIC DNA]</scope>
    <source>
        <strain evidence="2 3">NIES-144</strain>
    </source>
</reference>
<keyword evidence="3" id="KW-1185">Reference proteome</keyword>
<dbReference type="EMBL" id="BLLF01000207">
    <property type="protein sequence ID" value="GFH09085.1"/>
    <property type="molecule type" value="Genomic_DNA"/>
</dbReference>
<proteinExistence type="predicted"/>
<dbReference type="AlphaFoldDB" id="A0A699YIM7"/>
<organism evidence="2 3">
    <name type="scientific">Haematococcus lacustris</name>
    <name type="common">Green alga</name>
    <name type="synonym">Haematococcus pluvialis</name>
    <dbReference type="NCBI Taxonomy" id="44745"/>
    <lineage>
        <taxon>Eukaryota</taxon>
        <taxon>Viridiplantae</taxon>
        <taxon>Chlorophyta</taxon>
        <taxon>core chlorophytes</taxon>
        <taxon>Chlorophyceae</taxon>
        <taxon>CS clade</taxon>
        <taxon>Chlamydomonadales</taxon>
        <taxon>Haematococcaceae</taxon>
        <taxon>Haematococcus</taxon>
    </lineage>
</organism>
<feature type="region of interest" description="Disordered" evidence="1">
    <location>
        <begin position="1"/>
        <end position="25"/>
    </location>
</feature>
<protein>
    <submittedName>
        <fullName evidence="2">Uncharacterized protein</fullName>
    </submittedName>
</protein>
<feature type="non-terminal residue" evidence="2">
    <location>
        <position position="148"/>
    </location>
</feature>
<feature type="non-terminal residue" evidence="2">
    <location>
        <position position="1"/>
    </location>
</feature>
<dbReference type="Proteomes" id="UP000485058">
    <property type="component" value="Unassembled WGS sequence"/>
</dbReference>
<feature type="region of interest" description="Disordered" evidence="1">
    <location>
        <begin position="122"/>
        <end position="148"/>
    </location>
</feature>
<name>A0A699YIM7_HAELA</name>
<sequence>MPHVTPDVSQSQTVLRKPPHMTTRGHGVFAQYSPEHYKEWICKENRRLERGASPERHVFDPANSLHRSSLYEPMGLRDEAQNIEHRHHAMTKSLKDLRHYQTAPNSGGLTIQTPSKPLEVATRQPLSGDFLPHSSHHHHFGWNAPTPE</sequence>
<evidence type="ECO:0000313" key="2">
    <source>
        <dbReference type="EMBL" id="GFH09085.1"/>
    </source>
</evidence>
<evidence type="ECO:0000256" key="1">
    <source>
        <dbReference type="SAM" id="MobiDB-lite"/>
    </source>
</evidence>
<evidence type="ECO:0000313" key="3">
    <source>
        <dbReference type="Proteomes" id="UP000485058"/>
    </source>
</evidence>
<accession>A0A699YIM7</accession>